<keyword evidence="9" id="KW-1185">Reference proteome</keyword>
<keyword evidence="3" id="KW-0949">S-adenosyl-L-methionine</keyword>
<dbReference type="EMBL" id="AP021875">
    <property type="protein sequence ID" value="BBO77866.1"/>
    <property type="molecule type" value="Genomic_DNA"/>
</dbReference>
<dbReference type="Proteomes" id="UP000427769">
    <property type="component" value="Chromosome"/>
</dbReference>
<dbReference type="InterPro" id="IPR007197">
    <property type="entry name" value="rSAM"/>
</dbReference>
<dbReference type="InterPro" id="IPR058240">
    <property type="entry name" value="rSAM_sf"/>
</dbReference>
<dbReference type="GO" id="GO:0046872">
    <property type="term" value="F:metal ion binding"/>
    <property type="evidence" value="ECO:0007669"/>
    <property type="project" value="UniProtKB-KW"/>
</dbReference>
<keyword evidence="6" id="KW-0411">Iron-sulfur</keyword>
<evidence type="ECO:0000256" key="6">
    <source>
        <dbReference type="ARBA" id="ARBA00023014"/>
    </source>
</evidence>
<proteinExistence type="predicted"/>
<evidence type="ECO:0000259" key="7">
    <source>
        <dbReference type="PROSITE" id="PS51918"/>
    </source>
</evidence>
<accession>A0A5K7Z7T0</accession>
<dbReference type="InterPro" id="IPR034457">
    <property type="entry name" value="Organic_radical-activating"/>
</dbReference>
<dbReference type="PROSITE" id="PS51918">
    <property type="entry name" value="RADICAL_SAM"/>
    <property type="match status" value="1"/>
</dbReference>
<dbReference type="PANTHER" id="PTHR30352:SF4">
    <property type="entry name" value="PYRUVATE FORMATE-LYASE 2-ACTIVATING ENZYME"/>
    <property type="match status" value="1"/>
</dbReference>
<gene>
    <name evidence="8" type="ORF">DSCW_52830</name>
</gene>
<dbReference type="SUPFAM" id="SSF102114">
    <property type="entry name" value="Radical SAM enzymes"/>
    <property type="match status" value="1"/>
</dbReference>
<keyword evidence="5" id="KW-0408">Iron</keyword>
<dbReference type="NCBIfam" id="TIGR02494">
    <property type="entry name" value="PFLE_PFLC"/>
    <property type="match status" value="1"/>
</dbReference>
<sequence>MDAIIKEAAADLPFFKNSGGGVTLSGGDPLLFPEFTLEITKRLKAEKIHVGLETSCFQKWEKIEPLLPYVDLFLVDIKSLNPQKHKDVLGWQLKPILQNIETLIKSNANIRIHLPIIPGFNNSTEDFEAYVSYLGKFAKNLTGIDVLPYHVYGEAKYSALNSYDTYKFKDIGQIPGKDLWPLINSLKKTGVPNLTVGGLVGIGGDGHKKSFKKEVVL</sequence>
<comment type="cofactor">
    <cofactor evidence="1">
        <name>[4Fe-4S] cluster</name>
        <dbReference type="ChEBI" id="CHEBI:49883"/>
    </cofactor>
</comment>
<dbReference type="GO" id="GO:0051539">
    <property type="term" value="F:4 iron, 4 sulfur cluster binding"/>
    <property type="evidence" value="ECO:0007669"/>
    <property type="project" value="UniProtKB-KW"/>
</dbReference>
<reference evidence="8 9" key="1">
    <citation type="submission" date="2019-11" db="EMBL/GenBank/DDBJ databases">
        <title>Comparative genomics of hydrocarbon-degrading Desulfosarcina strains.</title>
        <authorList>
            <person name="Watanabe M."/>
            <person name="Kojima H."/>
            <person name="Fukui M."/>
        </authorList>
    </citation>
    <scope>NUCLEOTIDE SEQUENCE [LARGE SCALE GENOMIC DNA]</scope>
    <source>
        <strain evidence="8 9">PP31</strain>
    </source>
</reference>
<dbReference type="GO" id="GO:0003824">
    <property type="term" value="F:catalytic activity"/>
    <property type="evidence" value="ECO:0007669"/>
    <property type="project" value="InterPro"/>
</dbReference>
<evidence type="ECO:0000256" key="3">
    <source>
        <dbReference type="ARBA" id="ARBA00022691"/>
    </source>
</evidence>
<dbReference type="PANTHER" id="PTHR30352">
    <property type="entry name" value="PYRUVATE FORMATE-LYASE-ACTIVATING ENZYME"/>
    <property type="match status" value="1"/>
</dbReference>
<evidence type="ECO:0000313" key="9">
    <source>
        <dbReference type="Proteomes" id="UP000427769"/>
    </source>
</evidence>
<keyword evidence="4" id="KW-0479">Metal-binding</keyword>
<evidence type="ECO:0000256" key="2">
    <source>
        <dbReference type="ARBA" id="ARBA00022485"/>
    </source>
</evidence>
<name>A0A5K7Z7T0_9BACT</name>
<evidence type="ECO:0000313" key="8">
    <source>
        <dbReference type="EMBL" id="BBO77866.1"/>
    </source>
</evidence>
<dbReference type="Pfam" id="PF04055">
    <property type="entry name" value="Radical_SAM"/>
    <property type="match status" value="1"/>
</dbReference>
<feature type="domain" description="Radical SAM core" evidence="7">
    <location>
        <begin position="1"/>
        <end position="182"/>
    </location>
</feature>
<evidence type="ECO:0000256" key="1">
    <source>
        <dbReference type="ARBA" id="ARBA00001966"/>
    </source>
</evidence>
<dbReference type="Gene3D" id="3.80.30.10">
    <property type="entry name" value="pyruvate-formate lyase- activating enzyme"/>
    <property type="match status" value="1"/>
</dbReference>
<dbReference type="AlphaFoldDB" id="A0A5K7Z7T0"/>
<organism evidence="8 9">
    <name type="scientific">Desulfosarcina widdelii</name>
    <dbReference type="NCBI Taxonomy" id="947919"/>
    <lineage>
        <taxon>Bacteria</taxon>
        <taxon>Pseudomonadati</taxon>
        <taxon>Thermodesulfobacteriota</taxon>
        <taxon>Desulfobacteria</taxon>
        <taxon>Desulfobacterales</taxon>
        <taxon>Desulfosarcinaceae</taxon>
        <taxon>Desulfosarcina</taxon>
    </lineage>
</organism>
<evidence type="ECO:0000256" key="5">
    <source>
        <dbReference type="ARBA" id="ARBA00023004"/>
    </source>
</evidence>
<evidence type="ECO:0000256" key="4">
    <source>
        <dbReference type="ARBA" id="ARBA00022723"/>
    </source>
</evidence>
<protein>
    <recommendedName>
        <fullName evidence="7">Radical SAM core domain-containing protein</fullName>
    </recommendedName>
</protein>
<dbReference type="KEGG" id="dwd:DSCW_52830"/>
<keyword evidence="2" id="KW-0004">4Fe-4S</keyword>